<feature type="compositionally biased region" description="Low complexity" evidence="1">
    <location>
        <begin position="17"/>
        <end position="26"/>
    </location>
</feature>
<feature type="compositionally biased region" description="Pro residues" evidence="1">
    <location>
        <begin position="7"/>
        <end position="16"/>
    </location>
</feature>
<keyword evidence="2" id="KW-0472">Membrane</keyword>
<feature type="region of interest" description="Disordered" evidence="1">
    <location>
        <begin position="1"/>
        <end position="71"/>
    </location>
</feature>
<keyword evidence="4" id="KW-1185">Reference proteome</keyword>
<keyword evidence="2" id="KW-1133">Transmembrane helix</keyword>
<feature type="transmembrane region" description="Helical" evidence="2">
    <location>
        <begin position="92"/>
        <end position="115"/>
    </location>
</feature>
<sequence>MSQPPNGSAPPDPDTPAPAALSAVPTQPAPPGPATAPARPAAPLLPGPSHGSGPDPSHGSGPDPGGVPPRRTALAEGVERLRAAAVTEPGRLRALGALLALLVVAFGAVTAWQAAERTAAAGDVLHRSQPLSSEAAGIYRSLAAANTAASTGFLAGGQETKDSRDRYEQGIRTAADSLVTAAANSEPGSASAATVADLNRLLPRYKGLVERARVYNRQGYPVGGAYLRYANDLMQEDMLPAAEALYTSENGRLSDDYADAKRPPWAALVLGLLALAALAWAQYRTYRRTHRVLNRGLVAATAATAAALLWLVVGHGVARSQLSASHDHGVRSLTVLHEARLASLKARGNENLTLVARGAETVTVGGEREDAYDAEYRTEMAALGADLAEARRLADDAAGERPVAAAAGDAARWRERHRAARAEDENGNYRQALEKVIGGRGATAESFDGVDTALAIALAHEEREFARAAGAGLDALAGLPQGAGTLAALGAAGAVLGIGRRLSEYR</sequence>
<evidence type="ECO:0000313" key="4">
    <source>
        <dbReference type="Proteomes" id="UP000653493"/>
    </source>
</evidence>
<evidence type="ECO:0000313" key="3">
    <source>
        <dbReference type="EMBL" id="GGS18171.1"/>
    </source>
</evidence>
<dbReference type="AlphaFoldDB" id="A0A918G3U5"/>
<reference evidence="3" key="1">
    <citation type="journal article" date="2014" name="Int. J. Syst. Evol. Microbiol.">
        <title>Complete genome sequence of Corynebacterium casei LMG S-19264T (=DSM 44701T), isolated from a smear-ripened cheese.</title>
        <authorList>
            <consortium name="US DOE Joint Genome Institute (JGI-PGF)"/>
            <person name="Walter F."/>
            <person name="Albersmeier A."/>
            <person name="Kalinowski J."/>
            <person name="Ruckert C."/>
        </authorList>
    </citation>
    <scope>NUCLEOTIDE SEQUENCE</scope>
    <source>
        <strain evidence="3">JCM 4234</strain>
    </source>
</reference>
<comment type="caution">
    <text evidence="3">The sequence shown here is derived from an EMBL/GenBank/DDBJ whole genome shotgun (WGS) entry which is preliminary data.</text>
</comment>
<evidence type="ECO:0000256" key="2">
    <source>
        <dbReference type="SAM" id="Phobius"/>
    </source>
</evidence>
<evidence type="ECO:0000256" key="1">
    <source>
        <dbReference type="SAM" id="MobiDB-lite"/>
    </source>
</evidence>
<evidence type="ECO:0008006" key="5">
    <source>
        <dbReference type="Google" id="ProtNLM"/>
    </source>
</evidence>
<feature type="compositionally biased region" description="Low complexity" evidence="1">
    <location>
        <begin position="35"/>
        <end position="61"/>
    </location>
</feature>
<dbReference type="Proteomes" id="UP000653493">
    <property type="component" value="Unassembled WGS sequence"/>
</dbReference>
<gene>
    <name evidence="3" type="ORF">GCM10010238_02860</name>
</gene>
<name>A0A918G3U5_STRGD</name>
<feature type="transmembrane region" description="Helical" evidence="2">
    <location>
        <begin position="264"/>
        <end position="281"/>
    </location>
</feature>
<dbReference type="EMBL" id="BMSL01000001">
    <property type="protein sequence ID" value="GGS18171.1"/>
    <property type="molecule type" value="Genomic_DNA"/>
</dbReference>
<accession>A0A918G3U5</accession>
<proteinExistence type="predicted"/>
<reference evidence="3" key="2">
    <citation type="submission" date="2020-09" db="EMBL/GenBank/DDBJ databases">
        <authorList>
            <person name="Sun Q."/>
            <person name="Ohkuma M."/>
        </authorList>
    </citation>
    <scope>NUCLEOTIDE SEQUENCE</scope>
    <source>
        <strain evidence="3">JCM 4234</strain>
    </source>
</reference>
<feature type="transmembrane region" description="Helical" evidence="2">
    <location>
        <begin position="293"/>
        <end position="313"/>
    </location>
</feature>
<protein>
    <recommendedName>
        <fullName evidence="5">Secreted protein</fullName>
    </recommendedName>
</protein>
<keyword evidence="2" id="KW-0812">Transmembrane</keyword>
<organism evidence="3 4">
    <name type="scientific">Streptomyces griseoviridis</name>
    <dbReference type="NCBI Taxonomy" id="45398"/>
    <lineage>
        <taxon>Bacteria</taxon>
        <taxon>Bacillati</taxon>
        <taxon>Actinomycetota</taxon>
        <taxon>Actinomycetes</taxon>
        <taxon>Kitasatosporales</taxon>
        <taxon>Streptomycetaceae</taxon>
        <taxon>Streptomyces</taxon>
    </lineage>
</organism>